<feature type="transmembrane region" description="Helical" evidence="1">
    <location>
        <begin position="190"/>
        <end position="208"/>
    </location>
</feature>
<dbReference type="GO" id="GO:0009103">
    <property type="term" value="P:lipopolysaccharide biosynthetic process"/>
    <property type="evidence" value="ECO:0007669"/>
    <property type="project" value="TreeGrafter"/>
</dbReference>
<dbReference type="Pfam" id="PF01757">
    <property type="entry name" value="Acyl_transf_3"/>
    <property type="match status" value="1"/>
</dbReference>
<feature type="transmembrane region" description="Helical" evidence="1">
    <location>
        <begin position="314"/>
        <end position="333"/>
    </location>
</feature>
<dbReference type="InterPro" id="IPR043968">
    <property type="entry name" value="SGNH"/>
</dbReference>
<feature type="transmembrane region" description="Helical" evidence="1">
    <location>
        <begin position="272"/>
        <end position="293"/>
    </location>
</feature>
<dbReference type="EMBL" id="JACEIB010000027">
    <property type="protein sequence ID" value="MBA2935968.1"/>
    <property type="molecule type" value="Genomic_DNA"/>
</dbReference>
<reference evidence="4 5" key="1">
    <citation type="submission" date="2020-07" db="EMBL/GenBank/DDBJ databases">
        <authorList>
            <person name="Sun Q."/>
        </authorList>
    </citation>
    <scope>NUCLEOTIDE SEQUENCE [LARGE SCALE GENOMIC DNA]</scope>
    <source>
        <strain evidence="4 5">CGMCC 1.13654</strain>
    </source>
</reference>
<dbReference type="PANTHER" id="PTHR23028">
    <property type="entry name" value="ACETYLTRANSFERASE"/>
    <property type="match status" value="1"/>
</dbReference>
<comment type="caution">
    <text evidence="4">The sequence shown here is derived from an EMBL/GenBank/DDBJ whole genome shotgun (WGS) entry which is preliminary data.</text>
</comment>
<evidence type="ECO:0000313" key="4">
    <source>
        <dbReference type="EMBL" id="MBA2935968.1"/>
    </source>
</evidence>
<keyword evidence="4" id="KW-0808">Transferase</keyword>
<feature type="transmembrane region" description="Helical" evidence="1">
    <location>
        <begin position="248"/>
        <end position="266"/>
    </location>
</feature>
<feature type="domain" description="Acyltransferase 3" evidence="2">
    <location>
        <begin position="25"/>
        <end position="352"/>
    </location>
</feature>
<feature type="transmembrane region" description="Helical" evidence="1">
    <location>
        <begin position="377"/>
        <end position="398"/>
    </location>
</feature>
<feature type="domain" description="SGNH" evidence="3">
    <location>
        <begin position="452"/>
        <end position="671"/>
    </location>
</feature>
<feature type="transmembrane region" description="Helical" evidence="1">
    <location>
        <begin position="159"/>
        <end position="178"/>
    </location>
</feature>
<dbReference type="Pfam" id="PF19040">
    <property type="entry name" value="SGNH"/>
    <property type="match status" value="1"/>
</dbReference>
<feature type="transmembrane region" description="Helical" evidence="1">
    <location>
        <begin position="23"/>
        <end position="43"/>
    </location>
</feature>
<keyword evidence="5" id="KW-1185">Reference proteome</keyword>
<keyword evidence="1" id="KW-0812">Transmembrane</keyword>
<dbReference type="GO" id="GO:0016747">
    <property type="term" value="F:acyltransferase activity, transferring groups other than amino-acyl groups"/>
    <property type="evidence" value="ECO:0007669"/>
    <property type="project" value="InterPro"/>
</dbReference>
<feature type="transmembrane region" description="Helical" evidence="1">
    <location>
        <begin position="214"/>
        <end position="236"/>
    </location>
</feature>
<feature type="transmembrane region" description="Helical" evidence="1">
    <location>
        <begin position="120"/>
        <end position="139"/>
    </location>
</feature>
<dbReference type="InterPro" id="IPR002656">
    <property type="entry name" value="Acyl_transf_3_dom"/>
</dbReference>
<dbReference type="AlphaFoldDB" id="A0A838LEV9"/>
<protein>
    <submittedName>
        <fullName evidence="4">Acyltransferase</fullName>
    </submittedName>
</protein>
<feature type="transmembrane region" description="Helical" evidence="1">
    <location>
        <begin position="50"/>
        <end position="70"/>
    </location>
</feature>
<dbReference type="Proteomes" id="UP000570166">
    <property type="component" value="Unassembled WGS sequence"/>
</dbReference>
<proteinExistence type="predicted"/>
<keyword evidence="4" id="KW-0012">Acyltransferase</keyword>
<feature type="transmembrane region" description="Helical" evidence="1">
    <location>
        <begin position="90"/>
        <end position="113"/>
    </location>
</feature>
<keyword evidence="1" id="KW-1133">Transmembrane helix</keyword>
<dbReference type="PANTHER" id="PTHR23028:SF53">
    <property type="entry name" value="ACYL_TRANSF_3 DOMAIN-CONTAINING PROTEIN"/>
    <property type="match status" value="1"/>
</dbReference>
<evidence type="ECO:0000256" key="1">
    <source>
        <dbReference type="SAM" id="Phobius"/>
    </source>
</evidence>
<dbReference type="RefSeq" id="WP_160363873.1">
    <property type="nucleotide sequence ID" value="NZ_JACEIB010000027.1"/>
</dbReference>
<dbReference type="InterPro" id="IPR050879">
    <property type="entry name" value="Acyltransferase_3"/>
</dbReference>
<keyword evidence="1" id="KW-0472">Membrane</keyword>
<accession>A0A838LEV9</accession>
<feature type="transmembrane region" description="Helical" evidence="1">
    <location>
        <begin position="339"/>
        <end position="356"/>
    </location>
</feature>
<evidence type="ECO:0000313" key="5">
    <source>
        <dbReference type="Proteomes" id="UP000570166"/>
    </source>
</evidence>
<evidence type="ECO:0000259" key="2">
    <source>
        <dbReference type="Pfam" id="PF01757"/>
    </source>
</evidence>
<dbReference type="GO" id="GO:0016020">
    <property type="term" value="C:membrane"/>
    <property type="evidence" value="ECO:0007669"/>
    <property type="project" value="TreeGrafter"/>
</dbReference>
<gene>
    <name evidence="4" type="ORF">HZF05_17955</name>
</gene>
<sequence length="699" mass="76204">MSAATAGVRHVTAGDGRAATHPYFPGIDGLRALAVLGVVLFHVHESWMPGGFVGVDVFFVISGYVVAQSVSEANPSSLSDYFIWFYRRRFARIFPALFLYVIVVEILGMLFIPGGRETQYIAMTGTSSLFGLSNVVLFFKSGDYFSPGTAFNTFTHTWSLAVEEQYYFIFPFFSYWLIARRSAGKSKIALAVLVAATLGSLLACWLVTRRSHEFAFYMLPTRFWELGIGFLLKLALSRERRAISGGRGMAVVGAVGFVVLIASFVLTPSDPFPFPFAIPACLGTAAVIACIVTMPTHWANVLLTREWLRHVGRISYSLYLWHWGVVVLLRWTVGLDTSVLRVIAFAATFALAEASYHWVERPIRSAAWLKTISAPRYFATFGGVAALLAVSCTALDGAKPTLGLAASNDVTVWDAYAWPGAASAQCANQKRSVHFGGGQLTTWSPACAPAAPAGLFVLGDSHAGAYTRMLWQVAASGRYDVRLYSLGGCRPIQTLANTTIPACDAFLNRSIADIRARARPGDVIFLPALAVPRVRDGDGSLRTPEGPVGAQDRQRNRVRLGQLLSTGARVIIEEPKPVTAVELVRCADPFNRISDYCRIGPDLPRSMLEKRAAPARALYAALAQPGVYYWDPFPALCDTPECHGYLDGRPLYSDTDHLSGFANDLLLPNFLQFVDRVRADTGTGPLDQTANAQHGVVTK</sequence>
<name>A0A838LEV9_9SPHN</name>
<evidence type="ECO:0000259" key="3">
    <source>
        <dbReference type="Pfam" id="PF19040"/>
    </source>
</evidence>
<organism evidence="4 5">
    <name type="scientific">Sphingomonas chungangi</name>
    <dbReference type="NCBI Taxonomy" id="2683589"/>
    <lineage>
        <taxon>Bacteria</taxon>
        <taxon>Pseudomonadati</taxon>
        <taxon>Pseudomonadota</taxon>
        <taxon>Alphaproteobacteria</taxon>
        <taxon>Sphingomonadales</taxon>
        <taxon>Sphingomonadaceae</taxon>
        <taxon>Sphingomonas</taxon>
    </lineage>
</organism>